<gene>
    <name evidence="8" type="primary">resA</name>
    <name evidence="8" type="ORF">E3U55_03730</name>
</gene>
<reference evidence="8 9" key="1">
    <citation type="submission" date="2019-03" db="EMBL/GenBank/DDBJ databases">
        <authorList>
            <person name="He R.-H."/>
        </authorList>
    </citation>
    <scope>NUCLEOTIDE SEQUENCE [LARGE SCALE GENOMIC DNA]</scope>
    <source>
        <strain evidence="9">SH 714</strain>
    </source>
</reference>
<evidence type="ECO:0000256" key="4">
    <source>
        <dbReference type="ARBA" id="ARBA00023157"/>
    </source>
</evidence>
<feature type="domain" description="Thioredoxin" evidence="7">
    <location>
        <begin position="46"/>
        <end position="185"/>
    </location>
</feature>
<keyword evidence="5" id="KW-0676">Redox-active center</keyword>
<evidence type="ECO:0000313" key="9">
    <source>
        <dbReference type="Proteomes" id="UP000297975"/>
    </source>
</evidence>
<dbReference type="GO" id="GO:0016209">
    <property type="term" value="F:antioxidant activity"/>
    <property type="evidence" value="ECO:0007669"/>
    <property type="project" value="InterPro"/>
</dbReference>
<dbReference type="AlphaFoldDB" id="A0A4Y8IQJ6"/>
<dbReference type="PROSITE" id="PS00194">
    <property type="entry name" value="THIOREDOXIN_1"/>
    <property type="match status" value="1"/>
</dbReference>
<dbReference type="Pfam" id="PF00578">
    <property type="entry name" value="AhpC-TSA"/>
    <property type="match status" value="1"/>
</dbReference>
<dbReference type="InterPro" id="IPR050553">
    <property type="entry name" value="Thioredoxin_ResA/DsbE_sf"/>
</dbReference>
<evidence type="ECO:0000256" key="1">
    <source>
        <dbReference type="ARBA" id="ARBA00004196"/>
    </source>
</evidence>
<evidence type="ECO:0000256" key="2">
    <source>
        <dbReference type="ARBA" id="ARBA00022748"/>
    </source>
</evidence>
<dbReference type="CDD" id="cd02966">
    <property type="entry name" value="TlpA_like_family"/>
    <property type="match status" value="1"/>
</dbReference>
<dbReference type="SUPFAM" id="SSF52833">
    <property type="entry name" value="Thioredoxin-like"/>
    <property type="match status" value="1"/>
</dbReference>
<dbReference type="InterPro" id="IPR000866">
    <property type="entry name" value="AhpC/TSA"/>
</dbReference>
<dbReference type="InterPro" id="IPR036249">
    <property type="entry name" value="Thioredoxin-like_sf"/>
</dbReference>
<name>A0A4Y8IQJ6_9BACI</name>
<keyword evidence="4" id="KW-1015">Disulfide bond</keyword>
<dbReference type="OrthoDB" id="25753at2"/>
<evidence type="ECO:0000256" key="6">
    <source>
        <dbReference type="SAM" id="Phobius"/>
    </source>
</evidence>
<dbReference type="GO" id="GO:0017004">
    <property type="term" value="P:cytochrome complex assembly"/>
    <property type="evidence" value="ECO:0007669"/>
    <property type="project" value="UniProtKB-KW"/>
</dbReference>
<comment type="caution">
    <text evidence="8">The sequence shown here is derived from an EMBL/GenBank/DDBJ whole genome shotgun (WGS) entry which is preliminary data.</text>
</comment>
<protein>
    <submittedName>
        <fullName evidence="8">Thiol-disulfide oxidoreductase ResA</fullName>
    </submittedName>
</protein>
<keyword evidence="3" id="KW-0735">Signal-anchor</keyword>
<dbReference type="InterPro" id="IPR017937">
    <property type="entry name" value="Thioredoxin_CS"/>
</dbReference>
<dbReference type="PANTHER" id="PTHR42852:SF6">
    <property type="entry name" value="THIOL:DISULFIDE INTERCHANGE PROTEIN DSBE"/>
    <property type="match status" value="1"/>
</dbReference>
<accession>A0A4Y8IQJ6</accession>
<keyword evidence="6" id="KW-0472">Membrane</keyword>
<feature type="transmembrane region" description="Helical" evidence="6">
    <location>
        <begin position="17"/>
        <end position="37"/>
    </location>
</feature>
<keyword evidence="2" id="KW-0201">Cytochrome c-type biogenesis</keyword>
<proteinExistence type="predicted"/>
<dbReference type="Proteomes" id="UP000297975">
    <property type="component" value="Unassembled WGS sequence"/>
</dbReference>
<keyword evidence="9" id="KW-1185">Reference proteome</keyword>
<comment type="subcellular location">
    <subcellularLocation>
        <location evidence="1">Cell envelope</location>
    </subcellularLocation>
</comment>
<organism evidence="8 9">
    <name type="scientific">Filobacillus milosensis</name>
    <dbReference type="NCBI Taxonomy" id="94137"/>
    <lineage>
        <taxon>Bacteria</taxon>
        <taxon>Bacillati</taxon>
        <taxon>Bacillota</taxon>
        <taxon>Bacilli</taxon>
        <taxon>Bacillales</taxon>
        <taxon>Bacillaceae</taxon>
        <taxon>Filobacillus</taxon>
    </lineage>
</organism>
<evidence type="ECO:0000259" key="7">
    <source>
        <dbReference type="PROSITE" id="PS51352"/>
    </source>
</evidence>
<evidence type="ECO:0000313" key="8">
    <source>
        <dbReference type="EMBL" id="TFB23934.1"/>
    </source>
</evidence>
<evidence type="ECO:0000256" key="5">
    <source>
        <dbReference type="ARBA" id="ARBA00023284"/>
    </source>
</evidence>
<dbReference type="EMBL" id="SOPW01000003">
    <property type="protein sequence ID" value="TFB23934.1"/>
    <property type="molecule type" value="Genomic_DNA"/>
</dbReference>
<dbReference type="GO" id="GO:0016491">
    <property type="term" value="F:oxidoreductase activity"/>
    <property type="evidence" value="ECO:0007669"/>
    <property type="project" value="InterPro"/>
</dbReference>
<dbReference type="Gene3D" id="3.40.30.10">
    <property type="entry name" value="Glutaredoxin"/>
    <property type="match status" value="1"/>
</dbReference>
<dbReference type="NCBIfam" id="NF002854">
    <property type="entry name" value="PRK03147.1"/>
    <property type="match status" value="1"/>
</dbReference>
<evidence type="ECO:0000256" key="3">
    <source>
        <dbReference type="ARBA" id="ARBA00022968"/>
    </source>
</evidence>
<dbReference type="GO" id="GO:0030313">
    <property type="term" value="C:cell envelope"/>
    <property type="evidence" value="ECO:0007669"/>
    <property type="project" value="UniProtKB-SubCell"/>
</dbReference>
<dbReference type="PROSITE" id="PS51352">
    <property type="entry name" value="THIOREDOXIN_2"/>
    <property type="match status" value="1"/>
</dbReference>
<sequence length="187" mass="21568">MGSEGVFQLFKNKKVRLIFRTVVLTALIAATIAVIYLNSLKDNPVLAEGDDAPNFMLERLDSNEVIELDQLKGKGVMINFWATYCEPCKKEMPYMEELYKEYQDKGIEIVAVSVDKNRMVIENFYNRFDLSFPLVHDKKGTIMELYQVQPLPTSFFINPDGTIERVVKGPLTLDRLETYFKEILPKN</sequence>
<dbReference type="PANTHER" id="PTHR42852">
    <property type="entry name" value="THIOL:DISULFIDE INTERCHANGE PROTEIN DSBE"/>
    <property type="match status" value="1"/>
</dbReference>
<keyword evidence="6" id="KW-0812">Transmembrane</keyword>
<dbReference type="InterPro" id="IPR013766">
    <property type="entry name" value="Thioredoxin_domain"/>
</dbReference>
<keyword evidence="6" id="KW-1133">Transmembrane helix</keyword>